<dbReference type="OrthoDB" id="10002886at2759"/>
<sequence length="152" mass="16974">MLATASQICEADSDGTLSTELIDSILTFLPTDDLSLTSTIDNGKHDNREDNMKESEMIRSNSPENFENTDELCAMTEVLKKLSKKFKGEEIDATVCCDSTDNNKSAEKEIETANCYIDELRNAIPKWLQIKSTIEIDEAIQEFASNFFSGTI</sequence>
<feature type="region of interest" description="Disordered" evidence="1">
    <location>
        <begin position="38"/>
        <end position="64"/>
    </location>
</feature>
<name>A0A182EWC6_ONCOC</name>
<reference evidence="4" key="1">
    <citation type="submission" date="2016-06" db="UniProtKB">
        <authorList>
            <consortium name="WormBaseParasite"/>
        </authorList>
    </citation>
    <scope>IDENTIFICATION</scope>
</reference>
<dbReference type="STRING" id="42157.A0A182EWC6"/>
<gene>
    <name evidence="2" type="ORF">NOO_LOCUS12472</name>
</gene>
<feature type="compositionally biased region" description="Basic and acidic residues" evidence="1">
    <location>
        <begin position="42"/>
        <end position="57"/>
    </location>
</feature>
<dbReference type="AlphaFoldDB" id="A0A182EWC6"/>
<evidence type="ECO:0000313" key="3">
    <source>
        <dbReference type="Proteomes" id="UP000271087"/>
    </source>
</evidence>
<evidence type="ECO:0000313" key="4">
    <source>
        <dbReference type="WBParaSite" id="nOo.2.0.1.t12472-RA"/>
    </source>
</evidence>
<evidence type="ECO:0000256" key="1">
    <source>
        <dbReference type="SAM" id="MobiDB-lite"/>
    </source>
</evidence>
<dbReference type="EMBL" id="UYRW01010752">
    <property type="protein sequence ID" value="VDM99093.1"/>
    <property type="molecule type" value="Genomic_DNA"/>
</dbReference>
<dbReference type="Proteomes" id="UP000271087">
    <property type="component" value="Unassembled WGS sequence"/>
</dbReference>
<keyword evidence="3" id="KW-1185">Reference proteome</keyword>
<organism evidence="4">
    <name type="scientific">Onchocerca ochengi</name>
    <name type="common">Filarial nematode worm</name>
    <dbReference type="NCBI Taxonomy" id="42157"/>
    <lineage>
        <taxon>Eukaryota</taxon>
        <taxon>Metazoa</taxon>
        <taxon>Ecdysozoa</taxon>
        <taxon>Nematoda</taxon>
        <taxon>Chromadorea</taxon>
        <taxon>Rhabditida</taxon>
        <taxon>Spirurina</taxon>
        <taxon>Spiruromorpha</taxon>
        <taxon>Filarioidea</taxon>
        <taxon>Onchocercidae</taxon>
        <taxon>Onchocerca</taxon>
    </lineage>
</organism>
<accession>A0A182EWC6</accession>
<dbReference type="WBParaSite" id="nOo.2.0.1.t12472-RA">
    <property type="protein sequence ID" value="nOo.2.0.1.t12472-RA"/>
    <property type="gene ID" value="nOo.2.0.1.g12472"/>
</dbReference>
<protein>
    <submittedName>
        <fullName evidence="2 4">Uncharacterized protein</fullName>
    </submittedName>
</protein>
<reference evidence="2 3" key="2">
    <citation type="submission" date="2018-08" db="EMBL/GenBank/DDBJ databases">
        <authorList>
            <person name="Laetsch R D."/>
            <person name="Stevens L."/>
            <person name="Kumar S."/>
            <person name="Blaxter L. M."/>
        </authorList>
    </citation>
    <scope>NUCLEOTIDE SEQUENCE [LARGE SCALE GENOMIC DNA]</scope>
</reference>
<evidence type="ECO:0000313" key="2">
    <source>
        <dbReference type="EMBL" id="VDM99093.1"/>
    </source>
</evidence>
<proteinExistence type="predicted"/>